<dbReference type="EMBL" id="FRBT01000003">
    <property type="protein sequence ID" value="SHM00908.1"/>
    <property type="molecule type" value="Genomic_DNA"/>
</dbReference>
<gene>
    <name evidence="1" type="ORF">SAMN05444484_103292</name>
</gene>
<sequence>MKTSHPDFAIQLNDYLPTLNKIEHYCFVTRTTKFEKANKDCENEVKRNVAIIYLGIKEGFRVYQIITTKINLMANGTFLDTVFLKKIAFLFDYIEAGVNDKGFIKKIFNINDLKLRMQQIKNDLETDNLGKAFIQVFDKMAELLQDEKKAIRLLESYRMFGLYFNGLNQRFQKTAYNP</sequence>
<name>A0A1M7FAW2_9FLAO</name>
<organism evidence="1 2">
    <name type="scientific">Flavobacterium chilense</name>
    <dbReference type="NCBI Taxonomy" id="946677"/>
    <lineage>
        <taxon>Bacteria</taxon>
        <taxon>Pseudomonadati</taxon>
        <taxon>Bacteroidota</taxon>
        <taxon>Flavobacteriia</taxon>
        <taxon>Flavobacteriales</taxon>
        <taxon>Flavobacteriaceae</taxon>
        <taxon>Flavobacterium</taxon>
    </lineage>
</organism>
<evidence type="ECO:0000313" key="1">
    <source>
        <dbReference type="EMBL" id="SHM00908.1"/>
    </source>
</evidence>
<dbReference type="Proteomes" id="UP000184028">
    <property type="component" value="Unassembled WGS sequence"/>
</dbReference>
<evidence type="ECO:0000313" key="2">
    <source>
        <dbReference type="Proteomes" id="UP000184028"/>
    </source>
</evidence>
<accession>A0A1M7FAW2</accession>
<keyword evidence="2" id="KW-1185">Reference proteome</keyword>
<protein>
    <submittedName>
        <fullName evidence="1">Uncharacterized protein</fullName>
    </submittedName>
</protein>
<dbReference type="STRING" id="946677.SAMN05444484_103292"/>
<dbReference type="OrthoDB" id="1322834at2"/>
<dbReference type="AlphaFoldDB" id="A0A1M7FAW2"/>
<reference evidence="2" key="1">
    <citation type="submission" date="2016-11" db="EMBL/GenBank/DDBJ databases">
        <authorList>
            <person name="Varghese N."/>
            <person name="Submissions S."/>
        </authorList>
    </citation>
    <scope>NUCLEOTIDE SEQUENCE [LARGE SCALE GENOMIC DNA]</scope>
    <source>
        <strain evidence="2">DSM 24724</strain>
    </source>
</reference>
<dbReference type="RefSeq" id="WP_068842450.1">
    <property type="nucleotide sequence ID" value="NZ_FRBT01000003.1"/>
</dbReference>
<proteinExistence type="predicted"/>